<feature type="region of interest" description="Disordered" evidence="1">
    <location>
        <begin position="1"/>
        <end position="57"/>
    </location>
</feature>
<evidence type="ECO:0000313" key="3">
    <source>
        <dbReference type="Proteomes" id="UP000265520"/>
    </source>
</evidence>
<comment type="caution">
    <text evidence="2">The sequence shown here is derived from an EMBL/GenBank/DDBJ whole genome shotgun (WGS) entry which is preliminary data.</text>
</comment>
<evidence type="ECO:0000256" key="1">
    <source>
        <dbReference type="SAM" id="MobiDB-lite"/>
    </source>
</evidence>
<feature type="non-terminal residue" evidence="2">
    <location>
        <position position="1"/>
    </location>
</feature>
<organism evidence="2 3">
    <name type="scientific">Trifolium medium</name>
    <dbReference type="NCBI Taxonomy" id="97028"/>
    <lineage>
        <taxon>Eukaryota</taxon>
        <taxon>Viridiplantae</taxon>
        <taxon>Streptophyta</taxon>
        <taxon>Embryophyta</taxon>
        <taxon>Tracheophyta</taxon>
        <taxon>Spermatophyta</taxon>
        <taxon>Magnoliopsida</taxon>
        <taxon>eudicotyledons</taxon>
        <taxon>Gunneridae</taxon>
        <taxon>Pentapetalae</taxon>
        <taxon>rosids</taxon>
        <taxon>fabids</taxon>
        <taxon>Fabales</taxon>
        <taxon>Fabaceae</taxon>
        <taxon>Papilionoideae</taxon>
        <taxon>50 kb inversion clade</taxon>
        <taxon>NPAAA clade</taxon>
        <taxon>Hologalegina</taxon>
        <taxon>IRL clade</taxon>
        <taxon>Trifolieae</taxon>
        <taxon>Trifolium</taxon>
    </lineage>
</organism>
<evidence type="ECO:0000313" key="2">
    <source>
        <dbReference type="EMBL" id="MCI09434.1"/>
    </source>
</evidence>
<proteinExistence type="predicted"/>
<accession>A0A392PCC4</accession>
<feature type="compositionally biased region" description="Acidic residues" evidence="1">
    <location>
        <begin position="48"/>
        <end position="57"/>
    </location>
</feature>
<dbReference type="Proteomes" id="UP000265520">
    <property type="component" value="Unassembled WGS sequence"/>
</dbReference>
<keyword evidence="3" id="KW-1185">Reference proteome</keyword>
<protein>
    <submittedName>
        <fullName evidence="2">Uncharacterized protein</fullName>
    </submittedName>
</protein>
<feature type="non-terminal residue" evidence="2">
    <location>
        <position position="57"/>
    </location>
</feature>
<dbReference type="AlphaFoldDB" id="A0A392PCC4"/>
<name>A0A392PCC4_9FABA</name>
<dbReference type="EMBL" id="LXQA010072634">
    <property type="protein sequence ID" value="MCI09434.1"/>
    <property type="molecule type" value="Genomic_DNA"/>
</dbReference>
<reference evidence="2 3" key="1">
    <citation type="journal article" date="2018" name="Front. Plant Sci.">
        <title>Red Clover (Trifolium pratense) and Zigzag Clover (T. medium) - A Picture of Genomic Similarities and Differences.</title>
        <authorList>
            <person name="Dluhosova J."/>
            <person name="Istvanek J."/>
            <person name="Nedelnik J."/>
            <person name="Repkova J."/>
        </authorList>
    </citation>
    <scope>NUCLEOTIDE SEQUENCE [LARGE SCALE GENOMIC DNA]</scope>
    <source>
        <strain evidence="3">cv. 10/8</strain>
        <tissue evidence="2">Leaf</tissue>
    </source>
</reference>
<sequence length="57" mass="5931">GWPNAPRPPDIVSAPSPSHEAKGDGVADTNLDGEEFEDAHDQGVLGSDESDMEIVGD</sequence>